<evidence type="ECO:0000256" key="1">
    <source>
        <dbReference type="ARBA" id="ARBA00022676"/>
    </source>
</evidence>
<reference evidence="4" key="1">
    <citation type="submission" date="2016-10" db="EMBL/GenBank/DDBJ databases">
        <authorList>
            <person name="Varghese N."/>
            <person name="Submissions S."/>
        </authorList>
    </citation>
    <scope>NUCLEOTIDE SEQUENCE [LARGE SCALE GENOMIC DNA]</scope>
    <source>
        <strain evidence="4">IBRC-M 10403</strain>
    </source>
</reference>
<dbReference type="PANTHER" id="PTHR30160">
    <property type="entry name" value="TETRAACYLDISACCHARIDE 4'-KINASE-RELATED"/>
    <property type="match status" value="1"/>
</dbReference>
<dbReference type="Proteomes" id="UP000199501">
    <property type="component" value="Unassembled WGS sequence"/>
</dbReference>
<dbReference type="Gene3D" id="3.40.50.2000">
    <property type="entry name" value="Glycogen Phosphorylase B"/>
    <property type="match status" value="2"/>
</dbReference>
<evidence type="ECO:0000313" key="3">
    <source>
        <dbReference type="EMBL" id="SDD67304.1"/>
    </source>
</evidence>
<name>A0A1G6WNE1_9PSEU</name>
<dbReference type="GO" id="GO:0009244">
    <property type="term" value="P:lipopolysaccharide core region biosynthetic process"/>
    <property type="evidence" value="ECO:0007669"/>
    <property type="project" value="TreeGrafter"/>
</dbReference>
<accession>A0A1G6WNE1</accession>
<dbReference type="EMBL" id="FMZZ01000015">
    <property type="protein sequence ID" value="SDD67304.1"/>
    <property type="molecule type" value="Genomic_DNA"/>
</dbReference>
<dbReference type="GO" id="GO:0008713">
    <property type="term" value="F:ADP-heptose-lipopolysaccharide heptosyltransferase activity"/>
    <property type="evidence" value="ECO:0007669"/>
    <property type="project" value="TreeGrafter"/>
</dbReference>
<keyword evidence="2 3" id="KW-0808">Transferase</keyword>
<keyword evidence="4" id="KW-1185">Reference proteome</keyword>
<organism evidence="3 4">
    <name type="scientific">Actinokineospora iranica</name>
    <dbReference type="NCBI Taxonomy" id="1271860"/>
    <lineage>
        <taxon>Bacteria</taxon>
        <taxon>Bacillati</taxon>
        <taxon>Actinomycetota</taxon>
        <taxon>Actinomycetes</taxon>
        <taxon>Pseudonocardiales</taxon>
        <taxon>Pseudonocardiaceae</taxon>
        <taxon>Actinokineospora</taxon>
    </lineage>
</organism>
<evidence type="ECO:0000313" key="4">
    <source>
        <dbReference type="Proteomes" id="UP000199501"/>
    </source>
</evidence>
<dbReference type="InterPro" id="IPR002201">
    <property type="entry name" value="Glyco_trans_9"/>
</dbReference>
<protein>
    <submittedName>
        <fullName evidence="3">ADP-heptose:LPS heptosyltransferase</fullName>
    </submittedName>
</protein>
<proteinExistence type="predicted"/>
<evidence type="ECO:0000256" key="2">
    <source>
        <dbReference type="ARBA" id="ARBA00022679"/>
    </source>
</evidence>
<dbReference type="CDD" id="cd03789">
    <property type="entry name" value="GT9_LPS_heptosyltransferase"/>
    <property type="match status" value="1"/>
</dbReference>
<dbReference type="InterPro" id="IPR051199">
    <property type="entry name" value="LPS_LOS_Heptosyltrfase"/>
</dbReference>
<dbReference type="AlphaFoldDB" id="A0A1G6WNE1"/>
<dbReference type="GO" id="GO:0005829">
    <property type="term" value="C:cytosol"/>
    <property type="evidence" value="ECO:0007669"/>
    <property type="project" value="TreeGrafter"/>
</dbReference>
<dbReference type="SUPFAM" id="SSF53756">
    <property type="entry name" value="UDP-Glycosyltransferase/glycogen phosphorylase"/>
    <property type="match status" value="1"/>
</dbReference>
<gene>
    <name evidence="3" type="ORF">SAMN05216174_11595</name>
</gene>
<keyword evidence="1" id="KW-0328">Glycosyltransferase</keyword>
<dbReference type="STRING" id="1271860.SAMN05216174_11595"/>
<dbReference type="PANTHER" id="PTHR30160:SF1">
    <property type="entry name" value="LIPOPOLYSACCHARIDE 1,2-N-ACETYLGLUCOSAMINETRANSFERASE-RELATED"/>
    <property type="match status" value="1"/>
</dbReference>
<dbReference type="Pfam" id="PF01075">
    <property type="entry name" value="Glyco_transf_9"/>
    <property type="match status" value="1"/>
</dbReference>
<sequence>MRLPGWRRGKPRFVRPAPGYAGAVQTIGPLGDPFPNVARIAVLRGGGLGDLLMALPAIEALDHAYPDAEIVLLGAPAHAALLRDRPGPVDSVAPLPRAEGVHGLGGTDDAAVARFFAELGPVDLGVQVHGGGRWSNPFLLRAAPTWTVGSRTDDAAALTRWLPFRYFQHETMRALEVAGLAGAAPTMVQASLSVTERDLDAAAAALGPRERPLVAIHPGATDPRRRWPARRFGEVAATAAKTADVVVVGAADDAALGAEIVNAVPAAPRGRVVSVAGELSLPALVGVLASASVMVANDSGPRHIAQAVGTPTVSVYWMGNVINAGPPGRHDHRVHISWTAHCPVCQVSCTRQDIPRCPHDVSFVDEVTVDEIADDVLDLLDRAEELECA</sequence>